<dbReference type="PROSITE" id="PS50056">
    <property type="entry name" value="TYR_PHOSPHATASE_2"/>
    <property type="match status" value="1"/>
</dbReference>
<feature type="region of interest" description="Disordered" evidence="3">
    <location>
        <begin position="437"/>
        <end position="483"/>
    </location>
</feature>
<dbReference type="GO" id="GO:0004484">
    <property type="term" value="F:mRNA guanylyltransferase activity"/>
    <property type="evidence" value="ECO:0007669"/>
    <property type="project" value="TreeGrafter"/>
</dbReference>
<evidence type="ECO:0000256" key="2">
    <source>
        <dbReference type="ARBA" id="ARBA00022912"/>
    </source>
</evidence>
<dbReference type="PANTHER" id="PTHR10367:SF25">
    <property type="entry name" value="DUAL SPECIFICITY PHOSPHATASE CATALYTIC DOMAIN PROTEIN (AFU_ORTHOLOGUE AFUA_1G03540)"/>
    <property type="match status" value="1"/>
</dbReference>
<dbReference type="SUPFAM" id="SSF53474">
    <property type="entry name" value="alpha/beta-Hydrolases"/>
    <property type="match status" value="1"/>
</dbReference>
<dbReference type="SMART" id="SM00195">
    <property type="entry name" value="DSPc"/>
    <property type="match status" value="1"/>
</dbReference>
<dbReference type="GO" id="GO:0004721">
    <property type="term" value="F:phosphoprotein phosphatase activity"/>
    <property type="evidence" value="ECO:0007669"/>
    <property type="project" value="UniProtKB-KW"/>
</dbReference>
<dbReference type="InterPro" id="IPR051029">
    <property type="entry name" value="mRNA_Capping_Enz/RNA_Phosphat"/>
</dbReference>
<dbReference type="InterPro" id="IPR029021">
    <property type="entry name" value="Prot-tyrosine_phosphatase-like"/>
</dbReference>
<protein>
    <recommendedName>
        <fullName evidence="4">Tyrosine specific protein phosphatases domain-containing protein</fullName>
    </recommendedName>
</protein>
<dbReference type="InterPro" id="IPR020422">
    <property type="entry name" value="TYR_PHOSPHATASE_DUAL_dom"/>
</dbReference>
<evidence type="ECO:0000256" key="3">
    <source>
        <dbReference type="SAM" id="MobiDB-lite"/>
    </source>
</evidence>
<dbReference type="Gene3D" id="3.90.190.10">
    <property type="entry name" value="Protein tyrosine phosphatase superfamily"/>
    <property type="match status" value="1"/>
</dbReference>
<accession>A0A6A6T4Z5</accession>
<dbReference type="InterPro" id="IPR000073">
    <property type="entry name" value="AB_hydrolase_1"/>
</dbReference>
<evidence type="ECO:0000256" key="1">
    <source>
        <dbReference type="ARBA" id="ARBA00022801"/>
    </source>
</evidence>
<reference evidence="5" key="1">
    <citation type="journal article" date="2020" name="Stud. Mycol.">
        <title>101 Dothideomycetes genomes: a test case for predicting lifestyles and emergence of pathogens.</title>
        <authorList>
            <person name="Haridas S."/>
            <person name="Albert R."/>
            <person name="Binder M."/>
            <person name="Bloem J."/>
            <person name="Labutti K."/>
            <person name="Salamov A."/>
            <person name="Andreopoulos B."/>
            <person name="Baker S."/>
            <person name="Barry K."/>
            <person name="Bills G."/>
            <person name="Bluhm B."/>
            <person name="Cannon C."/>
            <person name="Castanera R."/>
            <person name="Culley D."/>
            <person name="Daum C."/>
            <person name="Ezra D."/>
            <person name="Gonzalez J."/>
            <person name="Henrissat B."/>
            <person name="Kuo A."/>
            <person name="Liang C."/>
            <person name="Lipzen A."/>
            <person name="Lutzoni F."/>
            <person name="Magnuson J."/>
            <person name="Mondo S."/>
            <person name="Nolan M."/>
            <person name="Ohm R."/>
            <person name="Pangilinan J."/>
            <person name="Park H.-J."/>
            <person name="Ramirez L."/>
            <person name="Alfaro M."/>
            <person name="Sun H."/>
            <person name="Tritt A."/>
            <person name="Yoshinaga Y."/>
            <person name="Zwiers L.-H."/>
            <person name="Turgeon B."/>
            <person name="Goodwin S."/>
            <person name="Spatafora J."/>
            <person name="Crous P."/>
            <person name="Grigoriev I."/>
        </authorList>
    </citation>
    <scope>NUCLEOTIDE SEQUENCE</scope>
    <source>
        <strain evidence="5">CBS 122681</strain>
    </source>
</reference>
<dbReference type="EMBL" id="MU004355">
    <property type="protein sequence ID" value="KAF2654966.1"/>
    <property type="molecule type" value="Genomic_DNA"/>
</dbReference>
<dbReference type="SUPFAM" id="SSF52799">
    <property type="entry name" value="(Phosphotyrosine protein) phosphatases II"/>
    <property type="match status" value="1"/>
</dbReference>
<dbReference type="GO" id="GO:0006370">
    <property type="term" value="P:7-methylguanosine mRNA capping"/>
    <property type="evidence" value="ECO:0007669"/>
    <property type="project" value="TreeGrafter"/>
</dbReference>
<proteinExistence type="predicted"/>
<dbReference type="FunFam" id="3.90.190.10:FF:000090">
    <property type="entry name" value="Dual specificity phosphatase catalytic domain protein"/>
    <property type="match status" value="1"/>
</dbReference>
<dbReference type="AlphaFoldDB" id="A0A6A6T4Z5"/>
<dbReference type="PROSITE" id="PS00383">
    <property type="entry name" value="TYR_PHOSPHATASE_1"/>
    <property type="match status" value="1"/>
</dbReference>
<evidence type="ECO:0000259" key="4">
    <source>
        <dbReference type="PROSITE" id="PS50056"/>
    </source>
</evidence>
<evidence type="ECO:0000313" key="6">
    <source>
        <dbReference type="Proteomes" id="UP000799324"/>
    </source>
</evidence>
<dbReference type="InterPro" id="IPR000387">
    <property type="entry name" value="Tyr_Pase_dom"/>
</dbReference>
<feature type="domain" description="Tyrosine specific protein phosphatases" evidence="4">
    <location>
        <begin position="658"/>
        <end position="718"/>
    </location>
</feature>
<name>A0A6A6T4Z5_9PLEO</name>
<dbReference type="Proteomes" id="UP000799324">
    <property type="component" value="Unassembled WGS sequence"/>
</dbReference>
<feature type="compositionally biased region" description="Polar residues" evidence="3">
    <location>
        <begin position="464"/>
        <end position="477"/>
    </location>
</feature>
<dbReference type="OrthoDB" id="428974at2759"/>
<dbReference type="InterPro" id="IPR016130">
    <property type="entry name" value="Tyr_Pase_AS"/>
</dbReference>
<feature type="compositionally biased region" description="Basic and acidic residues" evidence="3">
    <location>
        <begin position="437"/>
        <end position="456"/>
    </location>
</feature>
<dbReference type="CDD" id="cd14502">
    <property type="entry name" value="RNA_5'-triphosphatase"/>
    <property type="match status" value="1"/>
</dbReference>
<keyword evidence="1" id="KW-0378">Hydrolase</keyword>
<dbReference type="Pfam" id="PF00782">
    <property type="entry name" value="DSPc"/>
    <property type="match status" value="1"/>
</dbReference>
<evidence type="ECO:0000313" key="5">
    <source>
        <dbReference type="EMBL" id="KAF2654966.1"/>
    </source>
</evidence>
<keyword evidence="2" id="KW-0904">Protein phosphatase</keyword>
<keyword evidence="6" id="KW-1185">Reference proteome</keyword>
<organism evidence="5 6">
    <name type="scientific">Lophiostoma macrostomum CBS 122681</name>
    <dbReference type="NCBI Taxonomy" id="1314788"/>
    <lineage>
        <taxon>Eukaryota</taxon>
        <taxon>Fungi</taxon>
        <taxon>Dikarya</taxon>
        <taxon>Ascomycota</taxon>
        <taxon>Pezizomycotina</taxon>
        <taxon>Dothideomycetes</taxon>
        <taxon>Pleosporomycetidae</taxon>
        <taxon>Pleosporales</taxon>
        <taxon>Lophiostomataceae</taxon>
        <taxon>Lophiostoma</taxon>
    </lineage>
</organism>
<dbReference type="Gene3D" id="3.40.50.1820">
    <property type="entry name" value="alpha/beta hydrolase"/>
    <property type="match status" value="1"/>
</dbReference>
<dbReference type="Pfam" id="PF12697">
    <property type="entry name" value="Abhydrolase_6"/>
    <property type="match status" value="1"/>
</dbReference>
<sequence>MEPHSHGHHGTLQFPQAVVLALKDSFVSASEKAVTPTYTDVSPSLLSGRIKSSLRRLLVRLIPFAHRGDSSFGTYVVVGMVHLTAICGLGTVLWKWGKPKSKTAPGQADDSASIYSSDDAANSDPGLLKRFSTIQSYNVPSTGFVYPKIRTFYRPHNQQDKLPQTPCPIPLLVFIHGLGGSVAQFHPVLTSLVHLAPTLAIDLPGCGLSSFSPKSGKAYNPSALVHLLAVAIEAHRDHEAEQGVVLIGHSMGCSLAALLASSTSPHAELLSRHVQGLIAICPQAQPPQGEAAKALRIATLVPSPVFDLYRFMDKVGGVNSKSVVRMVGQNADDETKKLQLRFNQQSRTPVWQRMARGLLADHDGHSDFPGQETWAGLDIPVFLLAGEADTITPAHNVKTIIKFLGRDVDAVAAPSEEASLPVAAAPVDPAAIDTALAERKHQDSGIDASDLPRADKEAEDAVNSLLSSTGEASTSPDEGSITGESATIADTAASSAAPSQDVGTPSPHPRHFLVKTTIFPKPAAHSLLFAPSTSRILSGLIGTFLPEHVDPRLSPGWQLQYLATEGKWEVKNLEKWRSCLAVSPPLAGVFRPMKTLREVDEVHSPKAFVQQYSGQIRAVIDISHDQPVYDPEGLKVGGIKYYKFPTVSKLPPSTEEARDFIALVDKVEQDRDLDDTRLVGVHCHYGYNRTGFFLVCYLIERMGYTVKDAIEAFKASRPPGIKHAHFVDALYVKYGTEEGLKKLSI</sequence>
<dbReference type="PANTHER" id="PTHR10367">
    <property type="entry name" value="MRNA-CAPPING ENZYME"/>
    <property type="match status" value="1"/>
</dbReference>
<gene>
    <name evidence="5" type="ORF">K491DRAFT_630828</name>
</gene>
<dbReference type="InterPro" id="IPR000340">
    <property type="entry name" value="Dual-sp_phosphatase_cat-dom"/>
</dbReference>
<dbReference type="InterPro" id="IPR029058">
    <property type="entry name" value="AB_hydrolase_fold"/>
</dbReference>